<dbReference type="AlphaFoldDB" id="A0A8J1U0S2"/>
<organism evidence="2 3">
    <name type="scientific">Owenia fusiformis</name>
    <name type="common">Polychaete worm</name>
    <dbReference type="NCBI Taxonomy" id="6347"/>
    <lineage>
        <taxon>Eukaryota</taxon>
        <taxon>Metazoa</taxon>
        <taxon>Spiralia</taxon>
        <taxon>Lophotrochozoa</taxon>
        <taxon>Annelida</taxon>
        <taxon>Polychaeta</taxon>
        <taxon>Sedentaria</taxon>
        <taxon>Canalipalpata</taxon>
        <taxon>Sabellida</taxon>
        <taxon>Oweniida</taxon>
        <taxon>Oweniidae</taxon>
        <taxon>Owenia</taxon>
    </lineage>
</organism>
<dbReference type="InterPro" id="IPR029380">
    <property type="entry name" value="FAM124"/>
</dbReference>
<dbReference type="PANTHER" id="PTHR14715">
    <property type="entry name" value="FAM124 DOMAIN-CONTAINING PROTEIN-RELATED"/>
    <property type="match status" value="1"/>
</dbReference>
<comment type="similarity">
    <text evidence="1">Belongs to the FAM124 family.</text>
</comment>
<evidence type="ECO:0000313" key="3">
    <source>
        <dbReference type="Proteomes" id="UP000749559"/>
    </source>
</evidence>
<evidence type="ECO:0000256" key="1">
    <source>
        <dbReference type="ARBA" id="ARBA00006440"/>
    </source>
</evidence>
<dbReference type="Pfam" id="PF15067">
    <property type="entry name" value="FAM124"/>
    <property type="match status" value="1"/>
</dbReference>
<sequence>MSGEKVLSLRDLRTLDDCDGIFVSHEDKQDSFDEVDSSRVILVTKDTDVPKTYAERADKSGYDEIDQINFRLVSKKWGISFTTTPRGPGVCGLIQINGAPLIKSIVESLWKYWTTLISGIHFEPVRFDESGYLLVWFASSSCYAGFAAKMTAGLLNMDKLRVVSLEAAEIANPPKVSLEVETSPSNTNIIMENITQAVIPFSAAFTFLAIHERIMSLWQPSVTPEGSVPSVGINLLFDGRNQANALRSLKALQSDQWENVTFPSAIKDRIPEELQLYRNRNQGLPAIGLRTGCPQAGVEICVLVQDPANFTKMEQFYEDIIGHKPVNRASGDHCKYSVFAVSRKSELVLGYYPGVVVGNSQNVSICVQVDGANIGGAKETSKGHWVVPDPEGNHVQMFKIL</sequence>
<dbReference type="EMBL" id="CAIIXF020000006">
    <property type="protein sequence ID" value="CAH1786576.1"/>
    <property type="molecule type" value="Genomic_DNA"/>
</dbReference>
<reference evidence="2" key="1">
    <citation type="submission" date="2022-03" db="EMBL/GenBank/DDBJ databases">
        <authorList>
            <person name="Martin C."/>
        </authorList>
    </citation>
    <scope>NUCLEOTIDE SEQUENCE</scope>
</reference>
<gene>
    <name evidence="2" type="ORF">OFUS_LOCUS12444</name>
</gene>
<name>A0A8J1U0S2_OWEFU</name>
<accession>A0A8J1U0S2</accession>
<evidence type="ECO:0000313" key="2">
    <source>
        <dbReference type="EMBL" id="CAH1786576.1"/>
    </source>
</evidence>
<protein>
    <submittedName>
        <fullName evidence="2">Uncharacterized protein</fullName>
    </submittedName>
</protein>
<dbReference type="PANTHER" id="PTHR14715:SF7">
    <property type="entry name" value="FAM124 DOMAIN-CONTAINING PROTEIN"/>
    <property type="match status" value="1"/>
</dbReference>
<dbReference type="OrthoDB" id="10011619at2759"/>
<dbReference type="InterPro" id="IPR046365">
    <property type="entry name" value="FAM124_dom"/>
</dbReference>
<keyword evidence="3" id="KW-1185">Reference proteome</keyword>
<proteinExistence type="inferred from homology"/>
<dbReference type="Proteomes" id="UP000749559">
    <property type="component" value="Unassembled WGS sequence"/>
</dbReference>
<comment type="caution">
    <text evidence="2">The sequence shown here is derived from an EMBL/GenBank/DDBJ whole genome shotgun (WGS) entry which is preliminary data.</text>
</comment>